<dbReference type="EMBL" id="JAIWYP010000011">
    <property type="protein sequence ID" value="KAH3740577.1"/>
    <property type="molecule type" value="Genomic_DNA"/>
</dbReference>
<dbReference type="SMART" id="SM00028">
    <property type="entry name" value="TPR"/>
    <property type="match status" value="1"/>
</dbReference>
<dbReference type="AlphaFoldDB" id="A0A9D4D9F5"/>
<dbReference type="InterPro" id="IPR019734">
    <property type="entry name" value="TPR_rpt"/>
</dbReference>
<evidence type="ECO:0000313" key="4">
    <source>
        <dbReference type="Proteomes" id="UP000828390"/>
    </source>
</evidence>
<evidence type="ECO:0000259" key="2">
    <source>
        <dbReference type="Pfam" id="PF20266"/>
    </source>
</evidence>
<dbReference type="Gene3D" id="1.25.40.10">
    <property type="entry name" value="Tetratricopeptide repeat domain"/>
    <property type="match status" value="1"/>
</dbReference>
<dbReference type="PROSITE" id="PS50005">
    <property type="entry name" value="TPR"/>
    <property type="match status" value="1"/>
</dbReference>
<dbReference type="OrthoDB" id="6156814at2759"/>
<organism evidence="3 4">
    <name type="scientific">Dreissena polymorpha</name>
    <name type="common">Zebra mussel</name>
    <name type="synonym">Mytilus polymorpha</name>
    <dbReference type="NCBI Taxonomy" id="45954"/>
    <lineage>
        <taxon>Eukaryota</taxon>
        <taxon>Metazoa</taxon>
        <taxon>Spiralia</taxon>
        <taxon>Lophotrochozoa</taxon>
        <taxon>Mollusca</taxon>
        <taxon>Bivalvia</taxon>
        <taxon>Autobranchia</taxon>
        <taxon>Heteroconchia</taxon>
        <taxon>Euheterodonta</taxon>
        <taxon>Imparidentia</taxon>
        <taxon>Neoheterodontei</taxon>
        <taxon>Myida</taxon>
        <taxon>Dreissenoidea</taxon>
        <taxon>Dreissenidae</taxon>
        <taxon>Dreissena</taxon>
    </lineage>
</organism>
<evidence type="ECO:0000256" key="1">
    <source>
        <dbReference type="PROSITE-ProRule" id="PRU00339"/>
    </source>
</evidence>
<feature type="repeat" description="TPR" evidence="1">
    <location>
        <begin position="695"/>
        <end position="728"/>
    </location>
</feature>
<dbReference type="SUPFAM" id="SSF48452">
    <property type="entry name" value="TPR-like"/>
    <property type="match status" value="1"/>
</dbReference>
<dbReference type="InterPro" id="IPR011990">
    <property type="entry name" value="TPR-like_helical_dom_sf"/>
</dbReference>
<reference evidence="3" key="1">
    <citation type="journal article" date="2019" name="bioRxiv">
        <title>The Genome of the Zebra Mussel, Dreissena polymorpha: A Resource for Invasive Species Research.</title>
        <authorList>
            <person name="McCartney M.A."/>
            <person name="Auch B."/>
            <person name="Kono T."/>
            <person name="Mallez S."/>
            <person name="Zhang Y."/>
            <person name="Obille A."/>
            <person name="Becker A."/>
            <person name="Abrahante J.E."/>
            <person name="Garbe J."/>
            <person name="Badalamenti J.P."/>
            <person name="Herman A."/>
            <person name="Mangelson H."/>
            <person name="Liachko I."/>
            <person name="Sullivan S."/>
            <person name="Sone E.D."/>
            <person name="Koren S."/>
            <person name="Silverstein K.A.T."/>
            <person name="Beckman K.B."/>
            <person name="Gohl D.M."/>
        </authorList>
    </citation>
    <scope>NUCLEOTIDE SEQUENCE</scope>
    <source>
        <strain evidence="3">Duluth1</strain>
        <tissue evidence="3">Whole animal</tissue>
    </source>
</reference>
<dbReference type="PANTHER" id="PTHR10656:SF69">
    <property type="entry name" value="MAB-21-LIKE HHH_H2TH-LIKE DOMAIN-CONTAINING PROTEIN"/>
    <property type="match status" value="1"/>
</dbReference>
<dbReference type="InterPro" id="IPR046906">
    <property type="entry name" value="Mab-21_HhH/H2TH-like"/>
</dbReference>
<dbReference type="PANTHER" id="PTHR10656">
    <property type="entry name" value="CELL FATE DETERMINING PROTEIN MAB21-RELATED"/>
    <property type="match status" value="1"/>
</dbReference>
<dbReference type="SMART" id="SM01265">
    <property type="entry name" value="Mab-21"/>
    <property type="match status" value="1"/>
</dbReference>
<sequence length="744" mass="87270">MWTLSVDMETAPRLSRMQNKEGDICVRRASNKKRYQNLQSIMQIPEHFTELSIRMFDALDDSGAGQETVLERRRTYLRMEHIEKIACQLEGMNIECFHFGSQSEGTTTPGLQSDIDFLYSNHIINIMTIWEDWRTGMSNLLMLHDNTTPPQQYLLQVINDYTPEPETSLTDDRFVRKDSGQILFSAERWKQYIAYEARHQGETTKNGPSVSWLPNWDIVNAFHVRKPLPEIQHWIDRCRGKHWPPVQLLEAARIAPCFLVPAGHPDSDYTREEWRLSPNLIERMLMFSFNMTQIKCYIVLKLIKKSLFANIVGYAITSFHCKTIMFFTIERTHPSLWCEHNLMFVLLLCLHVLRRWLRLGRLPHYIIEGVNLFDGKLSKLLQKRLLVYIDSLIRNNLQDVFCIDIDYISCRLQACSMRHNVQAGELRGSFLHNSIRLLLKFECLERLKKNTLMRIKQGQGSSHTTFEHILKYVIRNCFENSRNAMSKTAALELIKHLYALQISVQSSYYLRLQNVLDSENIRRVQYSLNLDVASSRLKFASMLYCSGHFQAAVRVLEDVERRYHSKVKAVCAVRRLEGDRDLKVFANMLACNKEEEFSELPFVSCVSFVRQESYCTPAILLFEMNRNITEEEVEQRHDIEKQWMDSAEVDARPFLYYLQYLTYGGLGERDKQLHAMGVLEAYIDIRNNLNIYHQETALNLLGHCYEMEGDYAGALHYYEWSLRWDRTNNAANWHILRIMRLISG</sequence>
<dbReference type="InterPro" id="IPR024810">
    <property type="entry name" value="MAB21L/cGLR"/>
</dbReference>
<reference evidence="3" key="2">
    <citation type="submission" date="2020-11" db="EMBL/GenBank/DDBJ databases">
        <authorList>
            <person name="McCartney M.A."/>
            <person name="Auch B."/>
            <person name="Kono T."/>
            <person name="Mallez S."/>
            <person name="Becker A."/>
            <person name="Gohl D.M."/>
            <person name="Silverstein K.A.T."/>
            <person name="Koren S."/>
            <person name="Bechman K.B."/>
            <person name="Herman A."/>
            <person name="Abrahante J.E."/>
            <person name="Garbe J."/>
        </authorList>
    </citation>
    <scope>NUCLEOTIDE SEQUENCE</scope>
    <source>
        <strain evidence="3">Duluth1</strain>
        <tissue evidence="3">Whole animal</tissue>
    </source>
</reference>
<accession>A0A9D4D9F5</accession>
<dbReference type="Proteomes" id="UP000828390">
    <property type="component" value="Unassembled WGS sequence"/>
</dbReference>
<protein>
    <recommendedName>
        <fullName evidence="2">Mab-21-like HhH/H2TH-like domain-containing protein</fullName>
    </recommendedName>
</protein>
<feature type="domain" description="Mab-21-like HhH/H2TH-like" evidence="2">
    <location>
        <begin position="295"/>
        <end position="378"/>
    </location>
</feature>
<proteinExistence type="predicted"/>
<dbReference type="Pfam" id="PF20266">
    <property type="entry name" value="Mab-21_C"/>
    <property type="match status" value="1"/>
</dbReference>
<keyword evidence="4" id="KW-1185">Reference proteome</keyword>
<comment type="caution">
    <text evidence="3">The sequence shown here is derived from an EMBL/GenBank/DDBJ whole genome shotgun (WGS) entry which is preliminary data.</text>
</comment>
<gene>
    <name evidence="3" type="ORF">DPMN_047283</name>
</gene>
<dbReference type="Gene3D" id="1.10.1410.40">
    <property type="match status" value="1"/>
</dbReference>
<evidence type="ECO:0000313" key="3">
    <source>
        <dbReference type="EMBL" id="KAH3740577.1"/>
    </source>
</evidence>
<name>A0A9D4D9F5_DREPO</name>
<keyword evidence="1" id="KW-0802">TPR repeat</keyword>